<comment type="caution">
    <text evidence="3">The sequence shown here is derived from an EMBL/GenBank/DDBJ whole genome shotgun (WGS) entry which is preliminary data.</text>
</comment>
<proteinExistence type="predicted"/>
<accession>A0AAD9I2C1</accession>
<feature type="region of interest" description="Disordered" evidence="2">
    <location>
        <begin position="73"/>
        <end position="107"/>
    </location>
</feature>
<feature type="compositionally biased region" description="Polar residues" evidence="2">
    <location>
        <begin position="89"/>
        <end position="102"/>
    </location>
</feature>
<name>A0AAD9I2C1_9PEZI</name>
<dbReference type="Proteomes" id="UP001217918">
    <property type="component" value="Unassembled WGS sequence"/>
</dbReference>
<reference evidence="3" key="1">
    <citation type="journal article" date="2023" name="Mol. Plant Microbe Interact.">
        <title>Elucidating the Obligate Nature and Biological Capacity of an Invasive Fungal Corn Pathogen.</title>
        <authorList>
            <person name="MacCready J.S."/>
            <person name="Roggenkamp E.M."/>
            <person name="Gdanetz K."/>
            <person name="Chilvers M.I."/>
        </authorList>
    </citation>
    <scope>NUCLEOTIDE SEQUENCE</scope>
    <source>
        <strain evidence="3">PM02</strain>
    </source>
</reference>
<keyword evidence="4" id="KW-1185">Reference proteome</keyword>
<evidence type="ECO:0000256" key="1">
    <source>
        <dbReference type="SAM" id="Coils"/>
    </source>
</evidence>
<evidence type="ECO:0000256" key="2">
    <source>
        <dbReference type="SAM" id="MobiDB-lite"/>
    </source>
</evidence>
<evidence type="ECO:0000313" key="4">
    <source>
        <dbReference type="Proteomes" id="UP001217918"/>
    </source>
</evidence>
<feature type="coiled-coil region" evidence="1">
    <location>
        <begin position="330"/>
        <end position="361"/>
    </location>
</feature>
<gene>
    <name evidence="3" type="ORF">P8C59_004420</name>
</gene>
<sequence>MLPPIEDSVLQNNPAFAALHTTLTTVILNPDASTKNEPGAKEREAVRQKLAKYRLRAAQESLLLHAIETAVPAEPKPTQAGRRLAKAPTTRSSDPSRASHSRQPPAELPTPLLDLLLLLPPLLHQSPPLPPSTTTLLLSHPPFSSLPSHLPALTALLSSHLRASAVHLARLANPTTNPSYLHRAIAALPVSTATLVHTSTAPEQQQQQQQQHYRAVASLVRLLAARAAVLALLVRALEAKHGVVARSLEGRAAEAGLRARGLRGAADGVRRVAAAAVYTPEVDRALAAYARHLRDAKGRVQEHMRVLRERLAAYGVGAGGDGEGAGDVARERTMRELARVRRELERELEEVRRDLERLGRA</sequence>
<protein>
    <submittedName>
        <fullName evidence="3">Uncharacterized protein</fullName>
    </submittedName>
</protein>
<organism evidence="3 4">
    <name type="scientific">Phyllachora maydis</name>
    <dbReference type="NCBI Taxonomy" id="1825666"/>
    <lineage>
        <taxon>Eukaryota</taxon>
        <taxon>Fungi</taxon>
        <taxon>Dikarya</taxon>
        <taxon>Ascomycota</taxon>
        <taxon>Pezizomycotina</taxon>
        <taxon>Sordariomycetes</taxon>
        <taxon>Sordariomycetidae</taxon>
        <taxon>Phyllachorales</taxon>
        <taxon>Phyllachoraceae</taxon>
        <taxon>Phyllachora</taxon>
    </lineage>
</organism>
<keyword evidence="1" id="KW-0175">Coiled coil</keyword>
<dbReference type="AlphaFoldDB" id="A0AAD9I2C1"/>
<dbReference type="EMBL" id="JAQQPM010000003">
    <property type="protein sequence ID" value="KAK2069876.1"/>
    <property type="molecule type" value="Genomic_DNA"/>
</dbReference>
<evidence type="ECO:0000313" key="3">
    <source>
        <dbReference type="EMBL" id="KAK2069876.1"/>
    </source>
</evidence>